<dbReference type="EMBL" id="RQTK01000002">
    <property type="protein sequence ID" value="RUS92135.1"/>
    <property type="molecule type" value="Genomic_DNA"/>
</dbReference>
<dbReference type="Proteomes" id="UP000271974">
    <property type="component" value="Unassembled WGS sequence"/>
</dbReference>
<keyword evidence="3" id="KW-1185">Reference proteome</keyword>
<gene>
    <name evidence="2" type="ORF">EGW08_000159</name>
</gene>
<name>A0A433UE86_ELYCH</name>
<feature type="coiled-coil region" evidence="1">
    <location>
        <begin position="265"/>
        <end position="313"/>
    </location>
</feature>
<dbReference type="OrthoDB" id="6086942at2759"/>
<organism evidence="2 3">
    <name type="scientific">Elysia chlorotica</name>
    <name type="common">Eastern emerald elysia</name>
    <name type="synonym">Sea slug</name>
    <dbReference type="NCBI Taxonomy" id="188477"/>
    <lineage>
        <taxon>Eukaryota</taxon>
        <taxon>Metazoa</taxon>
        <taxon>Spiralia</taxon>
        <taxon>Lophotrochozoa</taxon>
        <taxon>Mollusca</taxon>
        <taxon>Gastropoda</taxon>
        <taxon>Heterobranchia</taxon>
        <taxon>Euthyneura</taxon>
        <taxon>Panpulmonata</taxon>
        <taxon>Sacoglossa</taxon>
        <taxon>Placobranchoidea</taxon>
        <taxon>Plakobranchidae</taxon>
        <taxon>Elysia</taxon>
    </lineage>
</organism>
<comment type="caution">
    <text evidence="2">The sequence shown here is derived from an EMBL/GenBank/DDBJ whole genome shotgun (WGS) entry which is preliminary data.</text>
</comment>
<sequence length="354" mass="40898">MAKDQLTVARAEVTGLSKSLEGCVRHTSDMTHELSMKQKENMASKRYTMEVLKCLEESRQENKACTNQQNTLLQETKGKEKDLAKINKLLSDKNMECELLSAKIFKIETLRQRQLELMKLTRINTTQMVREISGLRQSLVIERGQASKISCVVMRMQSQVEALQREYLSVLEKNALLVRSHEMSTSVIEQFEALKVVSDRRMGHLMKTNIDLYSQTTSQQEIALIQSHQFQLKENEIKGLLSRLEEEDHKVERMICKDKEKMNIIDHLHADMNNKEEKIKSLKSIIESYTQLNKSLSDKAEELTDQLRFAHTKSELVRRQRDLFGTRLLQAQAETQLCQTALHIAKETITDKSS</sequence>
<evidence type="ECO:0000313" key="2">
    <source>
        <dbReference type="EMBL" id="RUS92135.1"/>
    </source>
</evidence>
<reference evidence="2 3" key="1">
    <citation type="submission" date="2019-01" db="EMBL/GenBank/DDBJ databases">
        <title>A draft genome assembly of the solar-powered sea slug Elysia chlorotica.</title>
        <authorList>
            <person name="Cai H."/>
            <person name="Li Q."/>
            <person name="Fang X."/>
            <person name="Li J."/>
            <person name="Curtis N.E."/>
            <person name="Altenburger A."/>
            <person name="Shibata T."/>
            <person name="Feng M."/>
            <person name="Maeda T."/>
            <person name="Schwartz J.A."/>
            <person name="Shigenobu S."/>
            <person name="Lundholm N."/>
            <person name="Nishiyama T."/>
            <person name="Yang H."/>
            <person name="Hasebe M."/>
            <person name="Li S."/>
            <person name="Pierce S.K."/>
            <person name="Wang J."/>
        </authorList>
    </citation>
    <scope>NUCLEOTIDE SEQUENCE [LARGE SCALE GENOMIC DNA]</scope>
    <source>
        <strain evidence="2">EC2010</strain>
        <tissue evidence="2">Whole organism of an adult</tissue>
    </source>
</reference>
<protein>
    <submittedName>
        <fullName evidence="2">Uncharacterized protein</fullName>
    </submittedName>
</protein>
<dbReference type="AlphaFoldDB" id="A0A433UE86"/>
<proteinExistence type="predicted"/>
<keyword evidence="1" id="KW-0175">Coiled coil</keyword>
<evidence type="ECO:0000256" key="1">
    <source>
        <dbReference type="SAM" id="Coils"/>
    </source>
</evidence>
<accession>A0A433UE86</accession>
<evidence type="ECO:0000313" key="3">
    <source>
        <dbReference type="Proteomes" id="UP000271974"/>
    </source>
</evidence>